<dbReference type="SMART" id="SM00448">
    <property type="entry name" value="REC"/>
    <property type="match status" value="1"/>
</dbReference>
<dbReference type="InterPro" id="IPR052016">
    <property type="entry name" value="Bact_Sigma-Reg"/>
</dbReference>
<dbReference type="PROSITE" id="PS50110">
    <property type="entry name" value="RESPONSE_REGULATORY"/>
    <property type="match status" value="1"/>
</dbReference>
<gene>
    <name evidence="4" type="ORF">MBAV_002616</name>
</gene>
<reference evidence="4 5" key="1">
    <citation type="submission" date="2015-02" db="EMBL/GenBank/DDBJ databases">
        <title>Single-cell genomics of uncultivated deep-branching MTB reveals a conserved set of magnetosome genes.</title>
        <authorList>
            <person name="Kolinko S."/>
            <person name="Richter M."/>
            <person name="Glockner F.O."/>
            <person name="Brachmann A."/>
            <person name="Schuler D."/>
        </authorList>
    </citation>
    <scope>NUCLEOTIDE SEQUENCE [LARGE SCALE GENOMIC DNA]</scope>
    <source>
        <strain evidence="4">TM-1</strain>
    </source>
</reference>
<dbReference type="Pfam" id="PF11849">
    <property type="entry name" value="DUF3369"/>
    <property type="match status" value="1"/>
</dbReference>
<dbReference type="InterPro" id="IPR001932">
    <property type="entry name" value="PPM-type_phosphatase-like_dom"/>
</dbReference>
<dbReference type="PANTHER" id="PTHR43156:SF9">
    <property type="entry name" value="HAMP DOMAIN-CONTAINING PROTEIN"/>
    <property type="match status" value="1"/>
</dbReference>
<keyword evidence="2" id="KW-0597">Phosphoprotein</keyword>
<evidence type="ECO:0000313" key="4">
    <source>
        <dbReference type="EMBL" id="KJU85190.1"/>
    </source>
</evidence>
<accession>A0A0F3GT89</accession>
<feature type="modified residue" description="4-aspartylphosphate" evidence="2">
    <location>
        <position position="83"/>
    </location>
</feature>
<evidence type="ECO:0000256" key="2">
    <source>
        <dbReference type="PROSITE-ProRule" id="PRU00169"/>
    </source>
</evidence>
<dbReference type="InterPro" id="IPR001789">
    <property type="entry name" value="Sig_transdc_resp-reg_receiver"/>
</dbReference>
<dbReference type="PANTHER" id="PTHR43156">
    <property type="entry name" value="STAGE II SPORULATION PROTEIN E-RELATED"/>
    <property type="match status" value="1"/>
</dbReference>
<dbReference type="Gene3D" id="3.40.50.2300">
    <property type="match status" value="1"/>
</dbReference>
<name>A0A0F3GT89_9BACT</name>
<evidence type="ECO:0000313" key="5">
    <source>
        <dbReference type="Proteomes" id="UP000033423"/>
    </source>
</evidence>
<comment type="caution">
    <text evidence="4">The sequence shown here is derived from an EMBL/GenBank/DDBJ whole genome shotgun (WGS) entry which is preliminary data.</text>
</comment>
<dbReference type="SUPFAM" id="SSF52172">
    <property type="entry name" value="CheY-like"/>
    <property type="match status" value="1"/>
</dbReference>
<feature type="domain" description="Response regulatory" evidence="3">
    <location>
        <begin position="28"/>
        <end position="152"/>
    </location>
</feature>
<evidence type="ECO:0000259" key="3">
    <source>
        <dbReference type="PROSITE" id="PS50110"/>
    </source>
</evidence>
<protein>
    <submittedName>
        <fullName evidence="4">Response regulator receiver modulated metal dependent phosphohydrolase</fullName>
    </submittedName>
</protein>
<dbReference type="AlphaFoldDB" id="A0A0F3GT89"/>
<keyword evidence="1 4" id="KW-0378">Hydrolase</keyword>
<sequence>MSDELDDLFQDNRDKQGTPLPITNARWKVMIVDDDPAVHEVTLMTLRSFTVEGRALEFISAYTGMDAMQEIAKHPDTALIFLDVVMENDHAGLDVVKHIRETIKNRFVRIVLRTGQPGFAPEEAIIVDYDINDYKEKNELSSRKLITSTVAAIRSYRDIMMIDGNLRAMHKLIESSRSLFDVNLIDRFFSEVLVQLNLILTMDTNTKTDMYSLILTDNGIDDLVVISGTGLYEQSQDKRVREVVSADNLAMLKKAFEENKDIYTEKQAVACLKTGDDITNLLFIENRNGISQWDKELIDIFCVHASMYFDSVKQHKMAQSLKLSHEIQMNMLPKDFSSVGTRYGVDLFAFLQSAREVGGDLYDFFPMDDGHLCIAIGDVSDKGVHAALIMSAAKVTLRAVAKLYTSPEKILDELNKELCTQNSGMFVTFFLGILDISTGELAFSNAGHNPPYLLYDSTEPKEMQIEPGFPLGVMDDFTYVKEVVSIKKGDGIFIYTDGVTDARDIKKVSFTAHSLMPLLSENSRNSANQLVDHIVDTLKTFIGEAPQFDDIAMLALKYLPAT</sequence>
<dbReference type="Gene3D" id="3.60.40.10">
    <property type="entry name" value="PPM-type phosphatase domain"/>
    <property type="match status" value="1"/>
</dbReference>
<dbReference type="SMART" id="SM00331">
    <property type="entry name" value="PP2C_SIG"/>
    <property type="match status" value="1"/>
</dbReference>
<proteinExistence type="predicted"/>
<dbReference type="SUPFAM" id="SSF81606">
    <property type="entry name" value="PP2C-like"/>
    <property type="match status" value="1"/>
</dbReference>
<dbReference type="PATRIC" id="fig|29290.4.peg.3479"/>
<dbReference type="GO" id="GO:0016791">
    <property type="term" value="F:phosphatase activity"/>
    <property type="evidence" value="ECO:0007669"/>
    <property type="project" value="TreeGrafter"/>
</dbReference>
<dbReference type="InterPro" id="IPR036457">
    <property type="entry name" value="PPM-type-like_dom_sf"/>
</dbReference>
<keyword evidence="5" id="KW-1185">Reference proteome</keyword>
<dbReference type="GO" id="GO:0000160">
    <property type="term" value="P:phosphorelay signal transduction system"/>
    <property type="evidence" value="ECO:0007669"/>
    <property type="project" value="InterPro"/>
</dbReference>
<dbReference type="EMBL" id="LACI01001126">
    <property type="protein sequence ID" value="KJU85190.1"/>
    <property type="molecule type" value="Genomic_DNA"/>
</dbReference>
<dbReference type="Pfam" id="PF07228">
    <property type="entry name" value="SpoIIE"/>
    <property type="match status" value="1"/>
</dbReference>
<dbReference type="Proteomes" id="UP000033423">
    <property type="component" value="Unassembled WGS sequence"/>
</dbReference>
<evidence type="ECO:0000256" key="1">
    <source>
        <dbReference type="ARBA" id="ARBA00022801"/>
    </source>
</evidence>
<organism evidence="4 5">
    <name type="scientific">Candidatus Magnetobacterium bavaricum</name>
    <dbReference type="NCBI Taxonomy" id="29290"/>
    <lineage>
        <taxon>Bacteria</taxon>
        <taxon>Pseudomonadati</taxon>
        <taxon>Nitrospirota</taxon>
        <taxon>Thermodesulfovibrionia</taxon>
        <taxon>Thermodesulfovibrionales</taxon>
        <taxon>Candidatus Magnetobacteriaceae</taxon>
        <taxon>Candidatus Magnetobacterium</taxon>
    </lineage>
</organism>
<dbReference type="InterPro" id="IPR021800">
    <property type="entry name" value="DUF3369"/>
</dbReference>
<dbReference type="InterPro" id="IPR011006">
    <property type="entry name" value="CheY-like_superfamily"/>
</dbReference>